<proteinExistence type="predicted"/>
<comment type="caution">
    <text evidence="1">The sequence shown here is derived from an EMBL/GenBank/DDBJ whole genome shotgun (WGS) entry which is preliminary data.</text>
</comment>
<name>A0A2M9WBR3_9GAMM</name>
<reference evidence="1 2" key="1">
    <citation type="submission" date="2017-11" db="EMBL/GenBank/DDBJ databases">
        <title>The genome sequence of Pantoea rodasii DSM 26611.</title>
        <authorList>
            <person name="Gao J."/>
            <person name="Mao X."/>
            <person name="Sun J."/>
        </authorList>
    </citation>
    <scope>NUCLEOTIDE SEQUENCE [LARGE SCALE GENOMIC DNA]</scope>
    <source>
        <strain evidence="1 2">DSM 26611</strain>
    </source>
</reference>
<dbReference type="Proteomes" id="UP000232062">
    <property type="component" value="Unassembled WGS sequence"/>
</dbReference>
<keyword evidence="2" id="KW-1185">Reference proteome</keyword>
<dbReference type="EMBL" id="PIQI01000023">
    <property type="protein sequence ID" value="PJZ04983.1"/>
    <property type="molecule type" value="Genomic_DNA"/>
</dbReference>
<protein>
    <submittedName>
        <fullName evidence="1">Uncharacterized protein</fullName>
    </submittedName>
</protein>
<sequence>MLFIPTQNLENLMDINGLQAQINALNFDIDRLKAAQKHYDANFANLTVRTEITVSLIAALINSGLIDKDKACEFVKSAPLNIPGQEEAVQGAKQTIIKILSSAKPA</sequence>
<dbReference type="RefSeq" id="WP_100702667.1">
    <property type="nucleotide sequence ID" value="NZ_MLFP01000005.1"/>
</dbReference>
<dbReference type="AlphaFoldDB" id="A0A2M9WBR3"/>
<gene>
    <name evidence="1" type="ORF">PRCB_16400</name>
</gene>
<organism evidence="1 2">
    <name type="scientific">Pantoea rodasii</name>
    <dbReference type="NCBI Taxonomy" id="1076549"/>
    <lineage>
        <taxon>Bacteria</taxon>
        <taxon>Pseudomonadati</taxon>
        <taxon>Pseudomonadota</taxon>
        <taxon>Gammaproteobacteria</taxon>
        <taxon>Enterobacterales</taxon>
        <taxon>Erwiniaceae</taxon>
        <taxon>Pantoea</taxon>
    </lineage>
</organism>
<evidence type="ECO:0000313" key="1">
    <source>
        <dbReference type="EMBL" id="PJZ04983.1"/>
    </source>
</evidence>
<evidence type="ECO:0000313" key="2">
    <source>
        <dbReference type="Proteomes" id="UP000232062"/>
    </source>
</evidence>
<accession>A0A2M9WBR3</accession>